<dbReference type="STRING" id="117157.SAMN04489717_2512"/>
<reference evidence="3 4" key="1">
    <citation type="submission" date="2016-10" db="EMBL/GenBank/DDBJ databases">
        <authorList>
            <person name="de Groot N.N."/>
        </authorList>
    </citation>
    <scope>NUCLEOTIDE SEQUENCE [LARGE SCALE GENOMIC DNA]</scope>
    <source>
        <strain evidence="3 4">DSM 22024</strain>
    </source>
</reference>
<dbReference type="Pfam" id="PF12973">
    <property type="entry name" value="Cupin_7"/>
    <property type="match status" value="1"/>
</dbReference>
<dbReference type="Proteomes" id="UP000198983">
    <property type="component" value="Chromosome I"/>
</dbReference>
<sequence>MHAEILDQEGYTSTSVDESPVRELFPGIRLRPLWKGPTGAHANVLEMDPGTSWPRRDVPEPGPEEVYVVAGTFNDGARDYPAGTFLHAPAGSWHVPATTTGCTLFLFCPEGQGIRSPGLRARQGAQRPTKATTSSSAGS</sequence>
<feature type="domain" description="ChrR-like cupin" evidence="2">
    <location>
        <begin position="15"/>
        <end position="106"/>
    </location>
</feature>
<evidence type="ECO:0000256" key="1">
    <source>
        <dbReference type="SAM" id="MobiDB-lite"/>
    </source>
</evidence>
<organism evidence="3 4">
    <name type="scientific">Actinopolymorpha singaporensis</name>
    <dbReference type="NCBI Taxonomy" id="117157"/>
    <lineage>
        <taxon>Bacteria</taxon>
        <taxon>Bacillati</taxon>
        <taxon>Actinomycetota</taxon>
        <taxon>Actinomycetes</taxon>
        <taxon>Propionibacteriales</taxon>
        <taxon>Actinopolymorphaceae</taxon>
        <taxon>Actinopolymorpha</taxon>
    </lineage>
</organism>
<dbReference type="SUPFAM" id="SSF51182">
    <property type="entry name" value="RmlC-like cupins"/>
    <property type="match status" value="1"/>
</dbReference>
<gene>
    <name evidence="3" type="ORF">SAMN04489717_2512</name>
</gene>
<dbReference type="EMBL" id="LT629732">
    <property type="protein sequence ID" value="SDS38100.1"/>
    <property type="molecule type" value="Genomic_DNA"/>
</dbReference>
<protein>
    <submittedName>
        <fullName evidence="3">ChrR Cupin-like domain-containing protein</fullName>
    </submittedName>
</protein>
<dbReference type="RefSeq" id="WP_197681810.1">
    <property type="nucleotide sequence ID" value="NZ_LT629732.1"/>
</dbReference>
<name>A0A1H1RQX2_9ACTN</name>
<proteinExistence type="predicted"/>
<dbReference type="InterPro" id="IPR025979">
    <property type="entry name" value="ChrR-like_cupin_dom"/>
</dbReference>
<evidence type="ECO:0000313" key="4">
    <source>
        <dbReference type="Proteomes" id="UP000198983"/>
    </source>
</evidence>
<accession>A0A1H1RQX2</accession>
<keyword evidence="4" id="KW-1185">Reference proteome</keyword>
<dbReference type="InterPro" id="IPR014710">
    <property type="entry name" value="RmlC-like_jellyroll"/>
</dbReference>
<dbReference type="Gene3D" id="2.60.120.10">
    <property type="entry name" value="Jelly Rolls"/>
    <property type="match status" value="1"/>
</dbReference>
<feature type="region of interest" description="Disordered" evidence="1">
    <location>
        <begin position="116"/>
        <end position="139"/>
    </location>
</feature>
<dbReference type="InterPro" id="IPR011051">
    <property type="entry name" value="RmlC_Cupin_sf"/>
</dbReference>
<feature type="compositionally biased region" description="Polar residues" evidence="1">
    <location>
        <begin position="129"/>
        <end position="139"/>
    </location>
</feature>
<evidence type="ECO:0000313" key="3">
    <source>
        <dbReference type="EMBL" id="SDS38100.1"/>
    </source>
</evidence>
<dbReference type="AlphaFoldDB" id="A0A1H1RQX2"/>
<evidence type="ECO:0000259" key="2">
    <source>
        <dbReference type="Pfam" id="PF12973"/>
    </source>
</evidence>